<dbReference type="InterPro" id="IPR005631">
    <property type="entry name" value="SDH"/>
</dbReference>
<dbReference type="EMBL" id="JBHTJW010000006">
    <property type="protein sequence ID" value="MFD0930927.1"/>
    <property type="molecule type" value="Genomic_DNA"/>
</dbReference>
<evidence type="ECO:0000313" key="6">
    <source>
        <dbReference type="EMBL" id="MFD0930927.1"/>
    </source>
</evidence>
<dbReference type="RefSeq" id="WP_379077950.1">
    <property type="nucleotide sequence ID" value="NZ_JBHTJW010000006.1"/>
</dbReference>
<keyword evidence="5" id="KW-0143">Chaperone</keyword>
<evidence type="ECO:0000256" key="3">
    <source>
        <dbReference type="ARBA" id="ARBA00019418"/>
    </source>
</evidence>
<dbReference type="InterPro" id="IPR036714">
    <property type="entry name" value="SDH_sf"/>
</dbReference>
<dbReference type="Pfam" id="PF03937">
    <property type="entry name" value="Sdh5"/>
    <property type="match status" value="1"/>
</dbReference>
<sequence length="96" mass="10998">MLNAEILRDAEQRRLTWRCRRGMLELDIVLQRFVSDQFGSLTLAEMEQLDALLELPDNVFWDLIQGLKAPTGDLKPMAALLQKLSASRPTAEQETR</sequence>
<dbReference type="Gene3D" id="1.10.150.250">
    <property type="entry name" value="Flavinator of succinate dehydrogenase"/>
    <property type="match status" value="1"/>
</dbReference>
<evidence type="ECO:0000313" key="7">
    <source>
        <dbReference type="Proteomes" id="UP001597106"/>
    </source>
</evidence>
<evidence type="ECO:0000256" key="5">
    <source>
        <dbReference type="ARBA" id="ARBA00023186"/>
    </source>
</evidence>
<proteinExistence type="inferred from homology"/>
<reference evidence="7" key="1">
    <citation type="journal article" date="2019" name="Int. J. Syst. Evol. Microbiol.">
        <title>The Global Catalogue of Microorganisms (GCM) 10K type strain sequencing project: providing services to taxonomists for standard genome sequencing and annotation.</title>
        <authorList>
            <consortium name="The Broad Institute Genomics Platform"/>
            <consortium name="The Broad Institute Genome Sequencing Center for Infectious Disease"/>
            <person name="Wu L."/>
            <person name="Ma J."/>
        </authorList>
    </citation>
    <scope>NUCLEOTIDE SEQUENCE [LARGE SCALE GENOMIC DNA]</scope>
    <source>
        <strain evidence="7">CCUG 59685</strain>
    </source>
</reference>
<comment type="similarity">
    <text evidence="2">Belongs to the SdhE FAD assembly factor family.</text>
</comment>
<dbReference type="SUPFAM" id="SSF109910">
    <property type="entry name" value="YgfY-like"/>
    <property type="match status" value="1"/>
</dbReference>
<dbReference type="PANTHER" id="PTHR39585:SF1">
    <property type="entry name" value="FAD ASSEMBLY FACTOR SDHE"/>
    <property type="match status" value="1"/>
</dbReference>
<protein>
    <recommendedName>
        <fullName evidence="3">FAD assembly factor SdhE</fullName>
    </recommendedName>
</protein>
<gene>
    <name evidence="6" type="ORF">ACFQ1T_14145</name>
</gene>
<dbReference type="PANTHER" id="PTHR39585">
    <property type="entry name" value="FAD ASSEMBLY FACTOR SDHE"/>
    <property type="match status" value="1"/>
</dbReference>
<accession>A0ABW3GR62</accession>
<name>A0ABW3GR62_9PROT</name>
<organism evidence="6 7">
    <name type="scientific">Methylophilus glucosoxydans</name>
    <dbReference type="NCBI Taxonomy" id="752553"/>
    <lineage>
        <taxon>Bacteria</taxon>
        <taxon>Pseudomonadati</taxon>
        <taxon>Pseudomonadota</taxon>
        <taxon>Betaproteobacteria</taxon>
        <taxon>Nitrosomonadales</taxon>
        <taxon>Methylophilaceae</taxon>
        <taxon>Methylophilus</taxon>
    </lineage>
</organism>
<evidence type="ECO:0000256" key="2">
    <source>
        <dbReference type="ARBA" id="ARBA00008571"/>
    </source>
</evidence>
<dbReference type="InterPro" id="IPR050531">
    <property type="entry name" value="SdhE_FAD_assembly_factor"/>
</dbReference>
<evidence type="ECO:0000256" key="1">
    <source>
        <dbReference type="ARBA" id="ARBA00004496"/>
    </source>
</evidence>
<dbReference type="Proteomes" id="UP001597106">
    <property type="component" value="Unassembled WGS sequence"/>
</dbReference>
<keyword evidence="4" id="KW-0963">Cytoplasm</keyword>
<keyword evidence="7" id="KW-1185">Reference proteome</keyword>
<evidence type="ECO:0000256" key="4">
    <source>
        <dbReference type="ARBA" id="ARBA00022490"/>
    </source>
</evidence>
<comment type="subcellular location">
    <subcellularLocation>
        <location evidence="1">Cytoplasm</location>
    </subcellularLocation>
</comment>
<comment type="caution">
    <text evidence="6">The sequence shown here is derived from an EMBL/GenBank/DDBJ whole genome shotgun (WGS) entry which is preliminary data.</text>
</comment>